<proteinExistence type="predicted"/>
<dbReference type="WBParaSite" id="nRc.2.0.1.t06938-RA">
    <property type="protein sequence ID" value="nRc.2.0.1.t06938-RA"/>
    <property type="gene ID" value="nRc.2.0.1.g06938"/>
</dbReference>
<reference evidence="2" key="1">
    <citation type="submission" date="2022-11" db="UniProtKB">
        <authorList>
            <consortium name="WormBaseParasite"/>
        </authorList>
    </citation>
    <scope>IDENTIFICATION</scope>
</reference>
<keyword evidence="1" id="KW-1185">Reference proteome</keyword>
<dbReference type="AlphaFoldDB" id="A0A915HZE9"/>
<name>A0A915HZE9_ROMCU</name>
<dbReference type="Proteomes" id="UP000887565">
    <property type="component" value="Unplaced"/>
</dbReference>
<protein>
    <submittedName>
        <fullName evidence="2">Uncharacterized protein</fullName>
    </submittedName>
</protein>
<organism evidence="1 2">
    <name type="scientific">Romanomermis culicivorax</name>
    <name type="common">Nematode worm</name>
    <dbReference type="NCBI Taxonomy" id="13658"/>
    <lineage>
        <taxon>Eukaryota</taxon>
        <taxon>Metazoa</taxon>
        <taxon>Ecdysozoa</taxon>
        <taxon>Nematoda</taxon>
        <taxon>Enoplea</taxon>
        <taxon>Dorylaimia</taxon>
        <taxon>Mermithida</taxon>
        <taxon>Mermithoidea</taxon>
        <taxon>Mermithidae</taxon>
        <taxon>Romanomermis</taxon>
    </lineage>
</organism>
<evidence type="ECO:0000313" key="1">
    <source>
        <dbReference type="Proteomes" id="UP000887565"/>
    </source>
</evidence>
<evidence type="ECO:0000313" key="2">
    <source>
        <dbReference type="WBParaSite" id="nRc.2.0.1.t06938-RA"/>
    </source>
</evidence>
<sequence length="52" mass="5918">MAFGGVKESFISLKLKSNLIYKHCGQIFHKTIQEHNDFALDDKLTVNSSMMT</sequence>
<accession>A0A915HZE9</accession>